<proteinExistence type="predicted"/>
<dbReference type="AlphaFoldDB" id="A0A401YPP1"/>
<keyword evidence="1" id="KW-0521">NADP</keyword>
<dbReference type="SUPFAM" id="SSF50129">
    <property type="entry name" value="GroES-like"/>
    <property type="match status" value="1"/>
</dbReference>
<dbReference type="Pfam" id="PF08240">
    <property type="entry name" value="ADH_N"/>
    <property type="match status" value="1"/>
</dbReference>
<dbReference type="EMBL" id="BIFH01000021">
    <property type="protein sequence ID" value="GCD96562.1"/>
    <property type="molecule type" value="Genomic_DNA"/>
</dbReference>
<keyword evidence="4" id="KW-1185">Reference proteome</keyword>
<gene>
    <name evidence="3" type="ORF">EHYA_04249</name>
</gene>
<reference evidence="3 4" key="1">
    <citation type="submission" date="2018-12" db="EMBL/GenBank/DDBJ databases">
        <title>Draft genome sequence of Embleya hyalina NBRC 13850T.</title>
        <authorList>
            <person name="Komaki H."/>
            <person name="Hosoyama A."/>
            <person name="Kimura A."/>
            <person name="Ichikawa N."/>
            <person name="Tamura T."/>
        </authorList>
    </citation>
    <scope>NUCLEOTIDE SEQUENCE [LARGE SCALE GENOMIC DNA]</scope>
    <source>
        <strain evidence="3 4">NBRC 13850</strain>
    </source>
</reference>
<dbReference type="InterPro" id="IPR051603">
    <property type="entry name" value="Zinc-ADH_QOR/CCCR"/>
</dbReference>
<protein>
    <submittedName>
        <fullName evidence="3">NAD(P)H quinone oxidoreductase</fullName>
    </submittedName>
</protein>
<evidence type="ECO:0000256" key="1">
    <source>
        <dbReference type="ARBA" id="ARBA00022857"/>
    </source>
</evidence>
<dbReference type="Gene3D" id="3.90.180.10">
    <property type="entry name" value="Medium-chain alcohol dehydrogenases, catalytic domain"/>
    <property type="match status" value="1"/>
</dbReference>
<dbReference type="GO" id="GO:0016491">
    <property type="term" value="F:oxidoreductase activity"/>
    <property type="evidence" value="ECO:0007669"/>
    <property type="project" value="InterPro"/>
</dbReference>
<feature type="domain" description="Enoyl reductase (ER)" evidence="2">
    <location>
        <begin position="10"/>
        <end position="341"/>
    </location>
</feature>
<organism evidence="3 4">
    <name type="scientific">Embleya hyalina</name>
    <dbReference type="NCBI Taxonomy" id="516124"/>
    <lineage>
        <taxon>Bacteria</taxon>
        <taxon>Bacillati</taxon>
        <taxon>Actinomycetota</taxon>
        <taxon>Actinomycetes</taxon>
        <taxon>Kitasatosporales</taxon>
        <taxon>Streptomycetaceae</taxon>
        <taxon>Embleya</taxon>
    </lineage>
</organism>
<comment type="caution">
    <text evidence="3">The sequence shown here is derived from an EMBL/GenBank/DDBJ whole genome shotgun (WGS) entry which is preliminary data.</text>
</comment>
<dbReference type="SUPFAM" id="SSF51735">
    <property type="entry name" value="NAD(P)-binding Rossmann-fold domains"/>
    <property type="match status" value="1"/>
</dbReference>
<dbReference type="InterPro" id="IPR036291">
    <property type="entry name" value="NAD(P)-bd_dom_sf"/>
</dbReference>
<dbReference type="InterPro" id="IPR020843">
    <property type="entry name" value="ER"/>
</dbReference>
<dbReference type="Pfam" id="PF00107">
    <property type="entry name" value="ADH_zinc_N"/>
    <property type="match status" value="1"/>
</dbReference>
<dbReference type="Proteomes" id="UP000286931">
    <property type="component" value="Unassembled WGS sequence"/>
</dbReference>
<sequence>MRAVRHRGHGGPEILEQVVLPDPEPGPGEVLVAVRAAAVNRLDLLQRRGPGLLPGFTLPHVPGMDVAGDVLAVGGGVRERRVGDRVLVNPAVHCGSCAACGRGDEAWCGALRVVGGNRPGGYAESIVVPAGRTHAIPAHVPHVAAAGLPTAYGMAWQGLVVRGGLRAGETLMVHGAGSGVSIAAVQLARALGARVVVTSGSRAKLDRMADLGADVLIDHRASDLVAGARAATGGAGVDLVLDHVGPALFQASLHALRPRGRLVFCGDTTGTEAGFDLPHAFHSGLTLLGAGSIGDADFAAMVEFCLDRELTPVQDGAFPLADAAAAHRRLESGAAFGKVTLLPGGAR</sequence>
<dbReference type="SMART" id="SM00829">
    <property type="entry name" value="PKS_ER"/>
    <property type="match status" value="1"/>
</dbReference>
<evidence type="ECO:0000313" key="4">
    <source>
        <dbReference type="Proteomes" id="UP000286931"/>
    </source>
</evidence>
<dbReference type="InterPro" id="IPR013149">
    <property type="entry name" value="ADH-like_C"/>
</dbReference>
<dbReference type="PANTHER" id="PTHR44154">
    <property type="entry name" value="QUINONE OXIDOREDUCTASE"/>
    <property type="match status" value="1"/>
</dbReference>
<name>A0A401YPP1_9ACTN</name>
<accession>A0A401YPP1</accession>
<evidence type="ECO:0000313" key="3">
    <source>
        <dbReference type="EMBL" id="GCD96562.1"/>
    </source>
</evidence>
<dbReference type="InterPro" id="IPR013154">
    <property type="entry name" value="ADH-like_N"/>
</dbReference>
<dbReference type="RefSeq" id="WP_126638610.1">
    <property type="nucleotide sequence ID" value="NZ_BIFH01000021.1"/>
</dbReference>
<dbReference type="PANTHER" id="PTHR44154:SF1">
    <property type="entry name" value="QUINONE OXIDOREDUCTASE"/>
    <property type="match status" value="1"/>
</dbReference>
<evidence type="ECO:0000259" key="2">
    <source>
        <dbReference type="SMART" id="SM00829"/>
    </source>
</evidence>
<dbReference type="InterPro" id="IPR011032">
    <property type="entry name" value="GroES-like_sf"/>
</dbReference>
<dbReference type="OrthoDB" id="3175656at2"/>